<dbReference type="AlphaFoldDB" id="A0AAV1WX26"/>
<dbReference type="EMBL" id="CAXHTB010000010">
    <property type="protein sequence ID" value="CAL0313877.1"/>
    <property type="molecule type" value="Genomic_DNA"/>
</dbReference>
<keyword evidence="2" id="KW-1185">Reference proteome</keyword>
<evidence type="ECO:0000313" key="2">
    <source>
        <dbReference type="Proteomes" id="UP001497480"/>
    </source>
</evidence>
<accession>A0AAV1WX26</accession>
<comment type="caution">
    <text evidence="1">The sequence shown here is derived from an EMBL/GenBank/DDBJ whole genome shotgun (WGS) entry which is preliminary data.</text>
</comment>
<organism evidence="1 2">
    <name type="scientific">Lupinus luteus</name>
    <name type="common">European yellow lupine</name>
    <dbReference type="NCBI Taxonomy" id="3873"/>
    <lineage>
        <taxon>Eukaryota</taxon>
        <taxon>Viridiplantae</taxon>
        <taxon>Streptophyta</taxon>
        <taxon>Embryophyta</taxon>
        <taxon>Tracheophyta</taxon>
        <taxon>Spermatophyta</taxon>
        <taxon>Magnoliopsida</taxon>
        <taxon>eudicotyledons</taxon>
        <taxon>Gunneridae</taxon>
        <taxon>Pentapetalae</taxon>
        <taxon>rosids</taxon>
        <taxon>fabids</taxon>
        <taxon>Fabales</taxon>
        <taxon>Fabaceae</taxon>
        <taxon>Papilionoideae</taxon>
        <taxon>50 kb inversion clade</taxon>
        <taxon>genistoids sensu lato</taxon>
        <taxon>core genistoids</taxon>
        <taxon>Genisteae</taxon>
        <taxon>Lupinus</taxon>
    </lineage>
</organism>
<sequence>MDETECSSMEEEKHEIQIVRVDAKRALVETKLKLSSYGWIKLRGSSVQKKIVEISEIGQFVSVGTTVTWREDHRKIGEKISPMFSYRLTGTCCSSLSRMLGSQIRIRCSYKKEESTGFL</sequence>
<protein>
    <submittedName>
        <fullName evidence="1">Uncharacterized protein</fullName>
    </submittedName>
</protein>
<gene>
    <name evidence="1" type="ORF">LLUT_LOCUS14937</name>
</gene>
<reference evidence="1 2" key="1">
    <citation type="submission" date="2024-03" db="EMBL/GenBank/DDBJ databases">
        <authorList>
            <person name="Martinez-Hernandez J."/>
        </authorList>
    </citation>
    <scope>NUCLEOTIDE SEQUENCE [LARGE SCALE GENOMIC DNA]</scope>
</reference>
<evidence type="ECO:0000313" key="1">
    <source>
        <dbReference type="EMBL" id="CAL0313877.1"/>
    </source>
</evidence>
<dbReference type="Proteomes" id="UP001497480">
    <property type="component" value="Unassembled WGS sequence"/>
</dbReference>
<name>A0AAV1WX26_LUPLU</name>
<proteinExistence type="predicted"/>